<dbReference type="CDD" id="cd22316">
    <property type="entry name" value="BspD6I-like"/>
    <property type="match status" value="1"/>
</dbReference>
<dbReference type="AlphaFoldDB" id="A0A1G2CWH4"/>
<dbReference type="EMBL" id="MHLI01000008">
    <property type="protein sequence ID" value="OGZ05627.1"/>
    <property type="molecule type" value="Genomic_DNA"/>
</dbReference>
<proteinExistence type="predicted"/>
<comment type="caution">
    <text evidence="1">The sequence shown here is derived from an EMBL/GenBank/DDBJ whole genome shotgun (WGS) entry which is preliminary data.</text>
</comment>
<reference evidence="1 2" key="1">
    <citation type="journal article" date="2016" name="Nat. Commun.">
        <title>Thousands of microbial genomes shed light on interconnected biogeochemical processes in an aquifer system.</title>
        <authorList>
            <person name="Anantharaman K."/>
            <person name="Brown C.T."/>
            <person name="Hug L.A."/>
            <person name="Sharon I."/>
            <person name="Castelle C.J."/>
            <person name="Probst A.J."/>
            <person name="Thomas B.C."/>
            <person name="Singh A."/>
            <person name="Wilkins M.J."/>
            <person name="Karaoz U."/>
            <person name="Brodie E.L."/>
            <person name="Williams K.H."/>
            <person name="Hubbard S.S."/>
            <person name="Banfield J.F."/>
        </authorList>
    </citation>
    <scope>NUCLEOTIDE SEQUENCE [LARGE SCALE GENOMIC DNA]</scope>
</reference>
<name>A0A1G2CWH4_9BACT</name>
<dbReference type="Proteomes" id="UP000177122">
    <property type="component" value="Unassembled WGS sequence"/>
</dbReference>
<organism evidence="1 2">
    <name type="scientific">Candidatus Lloydbacteria bacterium RIFCSPHIGHO2_01_FULL_49_22</name>
    <dbReference type="NCBI Taxonomy" id="1798658"/>
    <lineage>
        <taxon>Bacteria</taxon>
        <taxon>Candidatus Lloydiibacteriota</taxon>
    </lineage>
</organism>
<protein>
    <recommendedName>
        <fullName evidence="3">Restriction endonuclease</fullName>
    </recommendedName>
</protein>
<dbReference type="Gene3D" id="3.40.91.50">
    <property type="match status" value="1"/>
</dbReference>
<evidence type="ECO:0000313" key="2">
    <source>
        <dbReference type="Proteomes" id="UP000177122"/>
    </source>
</evidence>
<evidence type="ECO:0000313" key="1">
    <source>
        <dbReference type="EMBL" id="OGZ05627.1"/>
    </source>
</evidence>
<sequence>MGLRLLHEGGFLGNLEGEENEIKLTDALVQSGVVDSASKEKSSAWLGRKWRNVMVKLGFITDKAYRIEGKAVSHSKIFTEIGADMNAYSLTPAGERLVMAKTLGEVQDVFLQQLYRHQLPNPLEKKVPKDAPPMRPFVLLLDVLLSLQNDDAGISQTETAIFIQEIQSHTQDTGVKIAMKIIAYRKKRGMLSSRREKLIFDKELLSEVSTRAKVKLLTPRDYADTTIRYFSMTGLFEVHGSRMCIKAEKRNVAEELVKSSQDLFVITDPVQYLKEFYVGTGLPTDNTRVLNEELAALKEIAHELKIKTKATGEKDPNRLKAEKYKLEEDILFAKEEQFALLQQNPDQVEDIISSLSKIATSDRDFLRSLVDLPAYLEWIVWRGFLSVDHITVPTKETRGFPVDSDLQPRYPAPGGRPDMSFEFLDYSLVVEVTLTTSTRQYIAECEPVRRHVANGKGGKETLGIFIAPTLDNNFLHKVREHFRGDELIMLKILPLTISHFVRLLEVHKSTSITPDDVKDLILRVNSSESSNGLEWKKHIEQTFDEWLQEHGAVDAVRGKVVAA</sequence>
<gene>
    <name evidence="1" type="ORF">A2845_04685</name>
</gene>
<dbReference type="InterPro" id="IPR018573">
    <property type="entry name" value="Restrct_endonuc_II_AlwI"/>
</dbReference>
<evidence type="ECO:0008006" key="3">
    <source>
        <dbReference type="Google" id="ProtNLM"/>
    </source>
</evidence>
<dbReference type="Pfam" id="PF09491">
    <property type="entry name" value="RE_AlwI"/>
    <property type="match status" value="1"/>
</dbReference>
<accession>A0A1G2CWH4</accession>